<dbReference type="AlphaFoldDB" id="A0A495W178"/>
<dbReference type="RefSeq" id="WP_121006907.1">
    <property type="nucleotide sequence ID" value="NZ_RBXO01000001.1"/>
</dbReference>
<feature type="transmembrane region" description="Helical" evidence="1">
    <location>
        <begin position="230"/>
        <end position="249"/>
    </location>
</feature>
<organism evidence="2 3">
    <name type="scientific">Saccharothrix australiensis</name>
    <dbReference type="NCBI Taxonomy" id="2072"/>
    <lineage>
        <taxon>Bacteria</taxon>
        <taxon>Bacillati</taxon>
        <taxon>Actinomycetota</taxon>
        <taxon>Actinomycetes</taxon>
        <taxon>Pseudonocardiales</taxon>
        <taxon>Pseudonocardiaceae</taxon>
        <taxon>Saccharothrix</taxon>
    </lineage>
</organism>
<comment type="caution">
    <text evidence="2">The sequence shown here is derived from an EMBL/GenBank/DDBJ whole genome shotgun (WGS) entry which is preliminary data.</text>
</comment>
<evidence type="ECO:0000256" key="1">
    <source>
        <dbReference type="SAM" id="Phobius"/>
    </source>
</evidence>
<evidence type="ECO:0000313" key="3">
    <source>
        <dbReference type="Proteomes" id="UP000282084"/>
    </source>
</evidence>
<proteinExistence type="predicted"/>
<feature type="transmembrane region" description="Helical" evidence="1">
    <location>
        <begin position="119"/>
        <end position="141"/>
    </location>
</feature>
<dbReference type="OrthoDB" id="3690421at2"/>
<keyword evidence="1" id="KW-0472">Membrane</keyword>
<gene>
    <name evidence="2" type="ORF">C8E97_3812</name>
</gene>
<evidence type="ECO:0008006" key="4">
    <source>
        <dbReference type="Google" id="ProtNLM"/>
    </source>
</evidence>
<evidence type="ECO:0000313" key="2">
    <source>
        <dbReference type="EMBL" id="RKT55154.1"/>
    </source>
</evidence>
<feature type="transmembrane region" description="Helical" evidence="1">
    <location>
        <begin position="29"/>
        <end position="49"/>
    </location>
</feature>
<keyword evidence="3" id="KW-1185">Reference proteome</keyword>
<keyword evidence="1" id="KW-0812">Transmembrane</keyword>
<dbReference type="EMBL" id="RBXO01000001">
    <property type="protein sequence ID" value="RKT55154.1"/>
    <property type="molecule type" value="Genomic_DNA"/>
</dbReference>
<name>A0A495W178_9PSEU</name>
<protein>
    <recommendedName>
        <fullName evidence="4">ABC-2 family transporter</fullName>
    </recommendedName>
</protein>
<feature type="transmembrane region" description="Helical" evidence="1">
    <location>
        <begin position="72"/>
        <end position="93"/>
    </location>
</feature>
<dbReference type="Proteomes" id="UP000282084">
    <property type="component" value="Unassembled WGS sequence"/>
</dbReference>
<reference evidence="2 3" key="1">
    <citation type="submission" date="2018-10" db="EMBL/GenBank/DDBJ databases">
        <title>Sequencing the genomes of 1000 actinobacteria strains.</title>
        <authorList>
            <person name="Klenk H.-P."/>
        </authorList>
    </citation>
    <scope>NUCLEOTIDE SEQUENCE [LARGE SCALE GENOMIC DNA]</scope>
    <source>
        <strain evidence="2 3">DSM 43800</strain>
    </source>
</reference>
<keyword evidence="1" id="KW-1133">Transmembrane helix</keyword>
<sequence>MTRNPVGAAPGRWPTAAGFAILEHARNRLAIVLVIAFIPVWVKLIDWFIPGNPVEFRYRATDTMLTVDGQQVSFLSGALNAVTLIVGFVMFMTTRKSSEFDRRLVLAGYPRAHLVTAKLTALVVSSAVVSAYALAVLRVFWEPRQLWLIGAALFAATLAYGGIGIVLGVVLRGDLEGMFTIIMISMVDVLLQNPIGNPAANKDMVRYLPTYGPMQTGFAGGFTDEFPVRYLLIGPLWLVVCATIGLVAFRLRTRIHVAQTGSL</sequence>
<feature type="transmembrane region" description="Helical" evidence="1">
    <location>
        <begin position="147"/>
        <end position="171"/>
    </location>
</feature>
<accession>A0A495W178</accession>